<sequence length="102" mass="11058">MPSRAEYTNNPCVNADMDLFNLISAPNPAKVKTGTQPRVAHKVPLLTVTASRVIEMEDTTVTLGSLGTPFALEKSPLDFSNKDLLHMITEMGGTADQVQDEL</sequence>
<protein>
    <submittedName>
        <fullName evidence="1">Uncharacterized protein</fullName>
    </submittedName>
</protein>
<gene>
    <name evidence="1" type="ORF">Tco_0682146</name>
</gene>
<comment type="caution">
    <text evidence="1">The sequence shown here is derived from an EMBL/GenBank/DDBJ whole genome shotgun (WGS) entry which is preliminary data.</text>
</comment>
<dbReference type="Proteomes" id="UP001151760">
    <property type="component" value="Unassembled WGS sequence"/>
</dbReference>
<reference evidence="1" key="2">
    <citation type="submission" date="2022-01" db="EMBL/GenBank/DDBJ databases">
        <authorList>
            <person name="Yamashiro T."/>
            <person name="Shiraishi A."/>
            <person name="Satake H."/>
            <person name="Nakayama K."/>
        </authorList>
    </citation>
    <scope>NUCLEOTIDE SEQUENCE</scope>
</reference>
<evidence type="ECO:0000313" key="2">
    <source>
        <dbReference type="Proteomes" id="UP001151760"/>
    </source>
</evidence>
<name>A0ABQ4XRD2_9ASTR</name>
<dbReference type="EMBL" id="BQNB010009728">
    <property type="protein sequence ID" value="GJS67582.1"/>
    <property type="molecule type" value="Genomic_DNA"/>
</dbReference>
<evidence type="ECO:0000313" key="1">
    <source>
        <dbReference type="EMBL" id="GJS67582.1"/>
    </source>
</evidence>
<keyword evidence="2" id="KW-1185">Reference proteome</keyword>
<accession>A0ABQ4XRD2</accession>
<proteinExistence type="predicted"/>
<reference evidence="1" key="1">
    <citation type="journal article" date="2022" name="Int. J. Mol. Sci.">
        <title>Draft Genome of Tanacetum Coccineum: Genomic Comparison of Closely Related Tanacetum-Family Plants.</title>
        <authorList>
            <person name="Yamashiro T."/>
            <person name="Shiraishi A."/>
            <person name="Nakayama K."/>
            <person name="Satake H."/>
        </authorList>
    </citation>
    <scope>NUCLEOTIDE SEQUENCE</scope>
</reference>
<organism evidence="1 2">
    <name type="scientific">Tanacetum coccineum</name>
    <dbReference type="NCBI Taxonomy" id="301880"/>
    <lineage>
        <taxon>Eukaryota</taxon>
        <taxon>Viridiplantae</taxon>
        <taxon>Streptophyta</taxon>
        <taxon>Embryophyta</taxon>
        <taxon>Tracheophyta</taxon>
        <taxon>Spermatophyta</taxon>
        <taxon>Magnoliopsida</taxon>
        <taxon>eudicotyledons</taxon>
        <taxon>Gunneridae</taxon>
        <taxon>Pentapetalae</taxon>
        <taxon>asterids</taxon>
        <taxon>campanulids</taxon>
        <taxon>Asterales</taxon>
        <taxon>Asteraceae</taxon>
        <taxon>Asteroideae</taxon>
        <taxon>Anthemideae</taxon>
        <taxon>Anthemidinae</taxon>
        <taxon>Tanacetum</taxon>
    </lineage>
</organism>